<evidence type="ECO:0000259" key="5">
    <source>
        <dbReference type="PROSITE" id="PS51782"/>
    </source>
</evidence>
<dbReference type="Gene3D" id="3.10.350.10">
    <property type="entry name" value="LysM domain"/>
    <property type="match status" value="1"/>
</dbReference>
<dbReference type="InterPro" id="IPR018392">
    <property type="entry name" value="LysM"/>
</dbReference>
<dbReference type="Pfam" id="PF01510">
    <property type="entry name" value="Amidase_2"/>
    <property type="match status" value="1"/>
</dbReference>
<evidence type="ECO:0000256" key="2">
    <source>
        <dbReference type="ARBA" id="ARBA00011901"/>
    </source>
</evidence>
<dbReference type="EC" id="3.5.1.28" evidence="2"/>
<dbReference type="SUPFAM" id="SSF55846">
    <property type="entry name" value="N-acetylmuramoyl-L-alanine amidase-like"/>
    <property type="match status" value="1"/>
</dbReference>
<dbReference type="EMBL" id="DYWT01000020">
    <property type="protein sequence ID" value="HJF30399.1"/>
    <property type="molecule type" value="Genomic_DNA"/>
</dbReference>
<dbReference type="PANTHER" id="PTHR30417">
    <property type="entry name" value="N-ACETYLMURAMOYL-L-ALANINE AMIDASE AMID"/>
    <property type="match status" value="1"/>
</dbReference>
<feature type="domain" description="LysM" evidence="5">
    <location>
        <begin position="145"/>
        <end position="188"/>
    </location>
</feature>
<dbReference type="PROSITE" id="PS51782">
    <property type="entry name" value="LYSM"/>
    <property type="match status" value="1"/>
</dbReference>
<evidence type="ECO:0000313" key="6">
    <source>
        <dbReference type="EMBL" id="HJF30399.1"/>
    </source>
</evidence>
<dbReference type="InterPro" id="IPR051206">
    <property type="entry name" value="NAMLAA_amidase_2"/>
</dbReference>
<evidence type="ECO:0000256" key="1">
    <source>
        <dbReference type="ARBA" id="ARBA00001561"/>
    </source>
</evidence>
<proteinExistence type="predicted"/>
<dbReference type="Pfam" id="PF08230">
    <property type="entry name" value="CW_7"/>
    <property type="match status" value="2"/>
</dbReference>
<comment type="caution">
    <text evidence="6">The sequence shown here is derived from an EMBL/GenBank/DDBJ whole genome shotgun (WGS) entry which is preliminary data.</text>
</comment>
<dbReference type="GO" id="GO:0009253">
    <property type="term" value="P:peptidoglycan catabolic process"/>
    <property type="evidence" value="ECO:0007669"/>
    <property type="project" value="InterPro"/>
</dbReference>
<dbReference type="SUPFAM" id="SSF54106">
    <property type="entry name" value="LysM domain"/>
    <property type="match status" value="1"/>
</dbReference>
<keyword evidence="4" id="KW-0961">Cell wall biogenesis/degradation</keyword>
<dbReference type="GO" id="GO:0009254">
    <property type="term" value="P:peptidoglycan turnover"/>
    <property type="evidence" value="ECO:0007669"/>
    <property type="project" value="TreeGrafter"/>
</dbReference>
<dbReference type="Proteomes" id="UP000698173">
    <property type="component" value="Unassembled WGS sequence"/>
</dbReference>
<dbReference type="GO" id="GO:0008745">
    <property type="term" value="F:N-acetylmuramoyl-L-alanine amidase activity"/>
    <property type="evidence" value="ECO:0007669"/>
    <property type="project" value="UniProtKB-EC"/>
</dbReference>
<gene>
    <name evidence="6" type="ORF">K8V56_01305</name>
</gene>
<evidence type="ECO:0000256" key="3">
    <source>
        <dbReference type="ARBA" id="ARBA00022801"/>
    </source>
</evidence>
<dbReference type="SMART" id="SM01095">
    <property type="entry name" value="Cpl-7"/>
    <property type="match status" value="2"/>
</dbReference>
<reference evidence="6" key="2">
    <citation type="submission" date="2021-09" db="EMBL/GenBank/DDBJ databases">
        <authorList>
            <person name="Gilroy R."/>
        </authorList>
    </citation>
    <scope>NUCLEOTIDE SEQUENCE</scope>
    <source>
        <strain evidence="6">CHK171-7178</strain>
    </source>
</reference>
<dbReference type="Gene3D" id="3.40.80.10">
    <property type="entry name" value="Peptidoglycan recognition protein-like"/>
    <property type="match status" value="1"/>
</dbReference>
<dbReference type="PANTHER" id="PTHR30417:SF1">
    <property type="entry name" value="N-ACETYLMURAMOYL-L-ALANINE AMIDASE AMID"/>
    <property type="match status" value="1"/>
</dbReference>
<comment type="catalytic activity">
    <reaction evidence="1">
        <text>Hydrolyzes the link between N-acetylmuramoyl residues and L-amino acid residues in certain cell-wall glycopeptides.</text>
        <dbReference type="EC" id="3.5.1.28"/>
    </reaction>
</comment>
<dbReference type="SMART" id="SM00257">
    <property type="entry name" value="LysM"/>
    <property type="match status" value="1"/>
</dbReference>
<dbReference type="InterPro" id="IPR002502">
    <property type="entry name" value="Amidase_domain"/>
</dbReference>
<accession>A0A921FVS9</accession>
<dbReference type="InterPro" id="IPR036505">
    <property type="entry name" value="Amidase/PGRP_sf"/>
</dbReference>
<dbReference type="AlphaFoldDB" id="A0A921FVS9"/>
<organism evidence="6 7">
    <name type="scientific">Sporosarcina psychrophila</name>
    <name type="common">Bacillus psychrophilus</name>
    <dbReference type="NCBI Taxonomy" id="1476"/>
    <lineage>
        <taxon>Bacteria</taxon>
        <taxon>Bacillati</taxon>
        <taxon>Bacillota</taxon>
        <taxon>Bacilli</taxon>
        <taxon>Bacillales</taxon>
        <taxon>Caryophanaceae</taxon>
        <taxon>Sporosarcina</taxon>
    </lineage>
</organism>
<evidence type="ECO:0000313" key="7">
    <source>
        <dbReference type="Proteomes" id="UP000698173"/>
    </source>
</evidence>
<protein>
    <recommendedName>
        <fullName evidence="2">N-acetylmuramoyl-L-alanine amidase</fullName>
        <ecNumber evidence="2">3.5.1.28</ecNumber>
    </recommendedName>
</protein>
<dbReference type="CDD" id="cd06583">
    <property type="entry name" value="PGRP"/>
    <property type="match status" value="1"/>
</dbReference>
<dbReference type="InterPro" id="IPR013168">
    <property type="entry name" value="Cpl_7_lyso_C"/>
</dbReference>
<evidence type="ECO:0000256" key="4">
    <source>
        <dbReference type="ARBA" id="ARBA00023316"/>
    </source>
</evidence>
<dbReference type="SMART" id="SM00644">
    <property type="entry name" value="Ami_2"/>
    <property type="match status" value="1"/>
</dbReference>
<sequence length="377" mass="42777">MASAAKRLAWHYTATLTGTIESHENYWKDHHDWDRGGYHFYIDRKGRIFWNYDYTRITWGVANNNHDTVHISLESDTADNYTEEQIKAREWLTRKVMKDLSIPTSNVMGHWEVYNNTSCPGYTRSEMNNFRNQLAAAKPTETTNSVHVVKSGDTLYALSKKYGMSVDAIKELNGLDSNLIVVGQSLKFTGNPTTSKPILKDLDVIAKEVIDGKWKNFPERQKLLAAAGYDYHDVQTIVDRLQKANNLLTLEAVAREVIEGKWGNGDDRKNRLQKAGYNYADVQAEVDSTLEANTPKPFAKKTYVQLAKHEPLWRAYRLGSKPVAGNEVGFLAPRQYGGLEYEILGYENNNTCAIIQTQAFGKVKIFIKDPSAKIVTK</sequence>
<dbReference type="InterPro" id="IPR036779">
    <property type="entry name" value="LysM_dom_sf"/>
</dbReference>
<dbReference type="CDD" id="cd00118">
    <property type="entry name" value="LysM"/>
    <property type="match status" value="1"/>
</dbReference>
<keyword evidence="3 6" id="KW-0378">Hydrolase</keyword>
<dbReference type="Pfam" id="PF01476">
    <property type="entry name" value="LysM"/>
    <property type="match status" value="1"/>
</dbReference>
<dbReference type="GO" id="GO:0071555">
    <property type="term" value="P:cell wall organization"/>
    <property type="evidence" value="ECO:0007669"/>
    <property type="project" value="UniProtKB-KW"/>
</dbReference>
<reference evidence="6" key="1">
    <citation type="journal article" date="2021" name="PeerJ">
        <title>Extensive microbial diversity within the chicken gut microbiome revealed by metagenomics and culture.</title>
        <authorList>
            <person name="Gilroy R."/>
            <person name="Ravi A."/>
            <person name="Getino M."/>
            <person name="Pursley I."/>
            <person name="Horton D.L."/>
            <person name="Alikhan N.F."/>
            <person name="Baker D."/>
            <person name="Gharbi K."/>
            <person name="Hall N."/>
            <person name="Watson M."/>
            <person name="Adriaenssens E.M."/>
            <person name="Foster-Nyarko E."/>
            <person name="Jarju S."/>
            <person name="Secka A."/>
            <person name="Antonio M."/>
            <person name="Oren A."/>
            <person name="Chaudhuri R.R."/>
            <person name="La Ragione R."/>
            <person name="Hildebrand F."/>
            <person name="Pallen M.J."/>
        </authorList>
    </citation>
    <scope>NUCLEOTIDE SEQUENCE</scope>
    <source>
        <strain evidence="6">CHK171-7178</strain>
    </source>
</reference>
<name>A0A921FVS9_SPOPS</name>